<reference evidence="2 3" key="1">
    <citation type="submission" date="2015-11" db="EMBL/GenBank/DDBJ databases">
        <authorList>
            <person name="Zhang Y."/>
            <person name="Guo Z."/>
        </authorList>
    </citation>
    <scope>NUCLEOTIDE SEQUENCE [LARGE SCALE GENOMIC DNA]</scope>
    <source>
        <strain evidence="3">gdw1</strain>
    </source>
</reference>
<dbReference type="AlphaFoldDB" id="A0A1E2SLI5"/>
<dbReference type="EMBL" id="LNZG01000007">
    <property type="protein sequence ID" value="ODA90716.1"/>
    <property type="molecule type" value="Genomic_DNA"/>
</dbReference>
<evidence type="ECO:0000313" key="3">
    <source>
        <dbReference type="Proteomes" id="UP000094426"/>
    </source>
</evidence>
<evidence type="ECO:0000313" key="2">
    <source>
        <dbReference type="EMBL" id="ODA90716.1"/>
    </source>
</evidence>
<dbReference type="Proteomes" id="UP000094426">
    <property type="component" value="Unassembled WGS sequence"/>
</dbReference>
<proteinExistence type="predicted"/>
<accession>A0A1E2SLI5</accession>
<feature type="region of interest" description="Disordered" evidence="1">
    <location>
        <begin position="74"/>
        <end position="110"/>
    </location>
</feature>
<protein>
    <submittedName>
        <fullName evidence="2">Uncharacterized protein</fullName>
    </submittedName>
</protein>
<comment type="caution">
    <text evidence="2">The sequence shown here is derived from an EMBL/GenBank/DDBJ whole genome shotgun (WGS) entry which is preliminary data.</text>
</comment>
<sequence>MPGKGGDWGRLRKRSSEYGTALFEGVPRFSFRSWCASIEELAVEPLEERGQARCGGFGFEKSMKLQFLRGREEVSSDGDCGLDGVDQHGSEGLGQRAWRGDESSALFQAS</sequence>
<name>A0A1E2SLI5_LEIXY</name>
<organism evidence="2 3">
    <name type="scientific">Leifsonia xyli subsp. xyli</name>
    <dbReference type="NCBI Taxonomy" id="59736"/>
    <lineage>
        <taxon>Bacteria</taxon>
        <taxon>Bacillati</taxon>
        <taxon>Actinomycetota</taxon>
        <taxon>Actinomycetes</taxon>
        <taxon>Micrococcales</taxon>
        <taxon>Microbacteriaceae</taxon>
        <taxon>Leifsonia</taxon>
    </lineage>
</organism>
<gene>
    <name evidence="2" type="ORF">ATY41_08680</name>
</gene>
<evidence type="ECO:0000256" key="1">
    <source>
        <dbReference type="SAM" id="MobiDB-lite"/>
    </source>
</evidence>